<dbReference type="PROSITE" id="PS50983">
    <property type="entry name" value="FE_B12_PBP"/>
    <property type="match status" value="1"/>
</dbReference>
<evidence type="ECO:0000259" key="4">
    <source>
        <dbReference type="PROSITE" id="PS50983"/>
    </source>
</evidence>
<dbReference type="InterPro" id="IPR050902">
    <property type="entry name" value="ABC_Transporter_SBP"/>
</dbReference>
<dbReference type="Gene3D" id="1.20.58.2180">
    <property type="match status" value="1"/>
</dbReference>
<dbReference type="Proteomes" id="UP000216195">
    <property type="component" value="Unassembled WGS sequence"/>
</dbReference>
<feature type="signal peptide" evidence="3">
    <location>
        <begin position="1"/>
        <end position="23"/>
    </location>
</feature>
<comment type="caution">
    <text evidence="5">The sequence shown here is derived from an EMBL/GenBank/DDBJ whole genome shotgun (WGS) entry which is preliminary data.</text>
</comment>
<proteinExistence type="inferred from homology"/>
<dbReference type="CDD" id="cd01142">
    <property type="entry name" value="TroA_e"/>
    <property type="match status" value="1"/>
</dbReference>
<evidence type="ECO:0000313" key="6">
    <source>
        <dbReference type="Proteomes" id="UP000216195"/>
    </source>
</evidence>
<dbReference type="AlphaFoldDB" id="A0AAE5KRA8"/>
<comment type="similarity">
    <text evidence="1">Belongs to the bacterial solute-binding protein 8 family.</text>
</comment>
<feature type="region of interest" description="Disordered" evidence="2">
    <location>
        <begin position="27"/>
        <end position="49"/>
    </location>
</feature>
<gene>
    <name evidence="5" type="ORF">B8W87_04100</name>
</gene>
<dbReference type="PROSITE" id="PS51257">
    <property type="entry name" value="PROKAR_LIPOPROTEIN"/>
    <property type="match status" value="1"/>
</dbReference>
<feature type="domain" description="Fe/B12 periplasmic-binding" evidence="4">
    <location>
        <begin position="83"/>
        <end position="342"/>
    </location>
</feature>
<evidence type="ECO:0000256" key="1">
    <source>
        <dbReference type="ARBA" id="ARBA00008814"/>
    </source>
</evidence>
<evidence type="ECO:0000256" key="2">
    <source>
        <dbReference type="SAM" id="MobiDB-lite"/>
    </source>
</evidence>
<evidence type="ECO:0000313" key="5">
    <source>
        <dbReference type="EMBL" id="PAK86306.1"/>
    </source>
</evidence>
<evidence type="ECO:0000256" key="3">
    <source>
        <dbReference type="SAM" id="SignalP"/>
    </source>
</evidence>
<feature type="compositionally biased region" description="Low complexity" evidence="2">
    <location>
        <begin position="27"/>
        <end position="40"/>
    </location>
</feature>
<feature type="chain" id="PRO_5041924955" evidence="3">
    <location>
        <begin position="24"/>
        <end position="380"/>
    </location>
</feature>
<dbReference type="Gene3D" id="3.40.50.1980">
    <property type="entry name" value="Nitrogenase molybdenum iron protein domain"/>
    <property type="match status" value="2"/>
</dbReference>
<sequence>MTHHKLRASLALLLVFLTGCGTANNTAPSNSTSISNNAAAGGTSDNSEATQHTEFFVKDNGDGTKVIKDIDGTEVTVPTKPERIADLWHANNQVVLLLGGADKLVATTTNVKSLAWFKKIYPGIENVDAPVKGTDVNMEQLSADKPEVLLASNKDQVSKAAETGIPSVHVEFQNFTDLKRTVELTAEVIGTPEAIAKAKQYIAYLEKNEKLVQDRLKDVKDKPKVLHISGGSDLTKVDGSKSLIGEWMKLTGAENSLDGVENLKNVSLEQIIASNPDIIIIGGSDAQKGVDAIKSDPAWADVPAVKNNKVLKNPVGTFNWDRYSAEEALQILWAAQQFHPEQFQDITLVKETQDFYKSYYGYDLTEEDANRILSGQGPVS</sequence>
<dbReference type="RefSeq" id="WP_095343297.1">
    <property type="nucleotide sequence ID" value="NZ_CAUTCD010000032.1"/>
</dbReference>
<dbReference type="SUPFAM" id="SSF53807">
    <property type="entry name" value="Helical backbone' metal receptor"/>
    <property type="match status" value="1"/>
</dbReference>
<accession>A0AAE5KRA8</accession>
<organism evidence="5 6">
    <name type="scientific">Rothia dentocariosa</name>
    <dbReference type="NCBI Taxonomy" id="2047"/>
    <lineage>
        <taxon>Bacteria</taxon>
        <taxon>Bacillati</taxon>
        <taxon>Actinomycetota</taxon>
        <taxon>Actinomycetes</taxon>
        <taxon>Micrococcales</taxon>
        <taxon>Micrococcaceae</taxon>
        <taxon>Rothia</taxon>
    </lineage>
</organism>
<dbReference type="Pfam" id="PF01497">
    <property type="entry name" value="Peripla_BP_2"/>
    <property type="match status" value="1"/>
</dbReference>
<reference evidence="5 6" key="1">
    <citation type="submission" date="2017-04" db="EMBL/GenBank/DDBJ databases">
        <title>Kefir bacterial isolates.</title>
        <authorList>
            <person name="Kim Y."/>
            <person name="Blasche S."/>
            <person name="Patil K.R."/>
        </authorList>
    </citation>
    <scope>NUCLEOTIDE SEQUENCE [LARGE SCALE GENOMIC DNA]</scope>
    <source>
        <strain evidence="5 6">OG2-1</strain>
    </source>
</reference>
<dbReference type="EMBL" id="NCWU01000003">
    <property type="protein sequence ID" value="PAK86306.1"/>
    <property type="molecule type" value="Genomic_DNA"/>
</dbReference>
<dbReference type="InterPro" id="IPR002491">
    <property type="entry name" value="ABC_transptr_periplasmic_BD"/>
</dbReference>
<name>A0AAE5KRA8_9MICC</name>
<dbReference type="PANTHER" id="PTHR30535:SF34">
    <property type="entry name" value="MOLYBDATE-BINDING PROTEIN MOLA"/>
    <property type="match status" value="1"/>
</dbReference>
<dbReference type="PANTHER" id="PTHR30535">
    <property type="entry name" value="VITAMIN B12-BINDING PROTEIN"/>
    <property type="match status" value="1"/>
</dbReference>
<keyword evidence="3" id="KW-0732">Signal</keyword>
<protein>
    <submittedName>
        <fullName evidence="5">Peptide ABC transporter substrate-binding protein</fullName>
    </submittedName>
</protein>